<reference evidence="7 8" key="1">
    <citation type="submission" date="2023-07" db="EMBL/GenBank/DDBJ databases">
        <title>Sorghum-associated microbial communities from plants grown in Nebraska, USA.</title>
        <authorList>
            <person name="Schachtman D."/>
        </authorList>
    </citation>
    <scope>NUCLEOTIDE SEQUENCE [LARGE SCALE GENOMIC DNA]</scope>
    <source>
        <strain evidence="7 8">DS2154</strain>
    </source>
</reference>
<dbReference type="InterPro" id="IPR009061">
    <property type="entry name" value="DNA-bd_dom_put_sf"/>
</dbReference>
<dbReference type="GO" id="GO:0003677">
    <property type="term" value="F:DNA binding"/>
    <property type="evidence" value="ECO:0007669"/>
    <property type="project" value="UniProtKB-KW"/>
</dbReference>
<dbReference type="PROSITE" id="PS50937">
    <property type="entry name" value="HTH_MERR_2"/>
    <property type="match status" value="1"/>
</dbReference>
<dbReference type="Proteomes" id="UP001262754">
    <property type="component" value="Unassembled WGS sequence"/>
</dbReference>
<dbReference type="InterPro" id="IPR000551">
    <property type="entry name" value="MerR-type_HTH_dom"/>
</dbReference>
<organism evidence="7 8">
    <name type="scientific">Caulobacter rhizosphaerae</name>
    <dbReference type="NCBI Taxonomy" id="2010972"/>
    <lineage>
        <taxon>Bacteria</taxon>
        <taxon>Pseudomonadati</taxon>
        <taxon>Pseudomonadota</taxon>
        <taxon>Alphaproteobacteria</taxon>
        <taxon>Caulobacterales</taxon>
        <taxon>Caulobacteraceae</taxon>
        <taxon>Caulobacter</taxon>
    </lineage>
</organism>
<dbReference type="EMBL" id="JAVDRL010000019">
    <property type="protein sequence ID" value="MDR6534114.1"/>
    <property type="molecule type" value="Genomic_DNA"/>
</dbReference>
<dbReference type="RefSeq" id="WP_056755034.1">
    <property type="nucleotide sequence ID" value="NZ_JAVDRL010000019.1"/>
</dbReference>
<keyword evidence="1" id="KW-0678">Repressor</keyword>
<dbReference type="Gene3D" id="1.10.1660.10">
    <property type="match status" value="1"/>
</dbReference>
<evidence type="ECO:0000313" key="8">
    <source>
        <dbReference type="Proteomes" id="UP001262754"/>
    </source>
</evidence>
<protein>
    <submittedName>
        <fullName evidence="7">DNA-binding transcriptional MerR regulator</fullName>
    </submittedName>
</protein>
<evidence type="ECO:0000256" key="1">
    <source>
        <dbReference type="ARBA" id="ARBA00022491"/>
    </source>
</evidence>
<feature type="region of interest" description="Disordered" evidence="5">
    <location>
        <begin position="25"/>
        <end position="51"/>
    </location>
</feature>
<dbReference type="PROSITE" id="PS00552">
    <property type="entry name" value="HTH_MERR_1"/>
    <property type="match status" value="1"/>
</dbReference>
<evidence type="ECO:0000313" key="7">
    <source>
        <dbReference type="EMBL" id="MDR6534114.1"/>
    </source>
</evidence>
<keyword evidence="4" id="KW-0804">Transcription</keyword>
<keyword evidence="3 7" id="KW-0238">DNA-binding</keyword>
<dbReference type="PANTHER" id="PTHR30204:SF69">
    <property type="entry name" value="MERR-FAMILY TRANSCRIPTIONAL REGULATOR"/>
    <property type="match status" value="1"/>
</dbReference>
<dbReference type="SUPFAM" id="SSF46955">
    <property type="entry name" value="Putative DNA-binding domain"/>
    <property type="match status" value="1"/>
</dbReference>
<evidence type="ECO:0000256" key="2">
    <source>
        <dbReference type="ARBA" id="ARBA00023015"/>
    </source>
</evidence>
<evidence type="ECO:0000259" key="6">
    <source>
        <dbReference type="PROSITE" id="PS50937"/>
    </source>
</evidence>
<evidence type="ECO:0000256" key="3">
    <source>
        <dbReference type="ARBA" id="ARBA00023125"/>
    </source>
</evidence>
<evidence type="ECO:0000256" key="4">
    <source>
        <dbReference type="ARBA" id="ARBA00023163"/>
    </source>
</evidence>
<sequence>MDNHPTIIGPQTKAALALIERHRRRELQQGRGQVATRSPPAGATRPHPYRSLRQLPSTMSTIGDVSQHLGLSPRAIRLYEEMGLIACQRGIKNMRMLDETAKARLDAIVELKKLGLTISEIANFLPQDQPVPSALRERLVQALAALDDQRSAIIAYLARLPAD</sequence>
<dbReference type="SMART" id="SM00422">
    <property type="entry name" value="HTH_MERR"/>
    <property type="match status" value="1"/>
</dbReference>
<keyword evidence="2" id="KW-0805">Transcription regulation</keyword>
<dbReference type="Pfam" id="PF13411">
    <property type="entry name" value="MerR_1"/>
    <property type="match status" value="1"/>
</dbReference>
<comment type="caution">
    <text evidence="7">The sequence shown here is derived from an EMBL/GenBank/DDBJ whole genome shotgun (WGS) entry which is preliminary data.</text>
</comment>
<evidence type="ECO:0000256" key="5">
    <source>
        <dbReference type="SAM" id="MobiDB-lite"/>
    </source>
</evidence>
<dbReference type="PANTHER" id="PTHR30204">
    <property type="entry name" value="REDOX-CYCLING DRUG-SENSING TRANSCRIPTIONAL ACTIVATOR SOXR"/>
    <property type="match status" value="1"/>
</dbReference>
<gene>
    <name evidence="7" type="ORF">J2800_004885</name>
</gene>
<dbReference type="CDD" id="cd00592">
    <property type="entry name" value="HTH_MerR-like"/>
    <property type="match status" value="1"/>
</dbReference>
<feature type="domain" description="HTH merR-type" evidence="6">
    <location>
        <begin position="59"/>
        <end position="127"/>
    </location>
</feature>
<proteinExistence type="predicted"/>
<keyword evidence="8" id="KW-1185">Reference proteome</keyword>
<dbReference type="InterPro" id="IPR047057">
    <property type="entry name" value="MerR_fam"/>
</dbReference>
<name>A0ABU1N6N7_9CAUL</name>
<accession>A0ABU1N6N7</accession>